<evidence type="ECO:0000313" key="1">
    <source>
        <dbReference type="EMBL" id="RVU00466.1"/>
    </source>
</evidence>
<dbReference type="Proteomes" id="UP000282759">
    <property type="component" value="Unassembled WGS sequence"/>
</dbReference>
<dbReference type="EMBL" id="SACK01000005">
    <property type="protein sequence ID" value="RVU00466.1"/>
    <property type="molecule type" value="Genomic_DNA"/>
</dbReference>
<reference evidence="1 2" key="1">
    <citation type="submission" date="2019-01" db="EMBL/GenBank/DDBJ databases">
        <authorList>
            <person name="Chen W.-M."/>
        </authorList>
    </citation>
    <scope>NUCLEOTIDE SEQUENCE [LARGE SCALE GENOMIC DNA]</scope>
    <source>
        <strain evidence="1 2">YBJ-36</strain>
    </source>
</reference>
<comment type="caution">
    <text evidence="1">The sequence shown here is derived from an EMBL/GenBank/DDBJ whole genome shotgun (WGS) entry which is preliminary data.</text>
</comment>
<name>A0A437MS53_9SPHI</name>
<dbReference type="RefSeq" id="WP_127705719.1">
    <property type="nucleotide sequence ID" value="NZ_SACK01000005.1"/>
</dbReference>
<keyword evidence="2" id="KW-1185">Reference proteome</keyword>
<proteinExistence type="predicted"/>
<evidence type="ECO:0000313" key="2">
    <source>
        <dbReference type="Proteomes" id="UP000282759"/>
    </source>
</evidence>
<gene>
    <name evidence="1" type="ORF">EOD41_13395</name>
</gene>
<accession>A0A437MS53</accession>
<organism evidence="1 2">
    <name type="scientific">Mucilaginibacter limnophilus</name>
    <dbReference type="NCBI Taxonomy" id="1932778"/>
    <lineage>
        <taxon>Bacteria</taxon>
        <taxon>Pseudomonadati</taxon>
        <taxon>Bacteroidota</taxon>
        <taxon>Sphingobacteriia</taxon>
        <taxon>Sphingobacteriales</taxon>
        <taxon>Sphingobacteriaceae</taxon>
        <taxon>Mucilaginibacter</taxon>
    </lineage>
</organism>
<dbReference type="AlphaFoldDB" id="A0A437MS53"/>
<protein>
    <submittedName>
        <fullName evidence="1">Uncharacterized protein</fullName>
    </submittedName>
</protein>
<sequence>MKIVPVIKNITFDDLYNVLRSELNPIFQQRRLQDIILDVIKEGDTIKILQPKLYEDYLYKLIWKGNTLEVHESEHYVDDINALTIGGILDELFIEHLGATAPQI</sequence>
<dbReference type="OrthoDB" id="797779at2"/>